<proteinExistence type="predicted"/>
<protein>
    <submittedName>
        <fullName evidence="2">Putative ORF24</fullName>
    </submittedName>
</protein>
<sequence>MLLDKPDQHVITEFDAFMENDKIILNGIFNDTAKKALNLSLPLGFFSISNYIYFNLPLLEFPSFVNNYTFKDPLHKERIHYSFELSNVYNNLQTDYFNNVIRHPLPKTKPVITGIKVLPKITRSIEGPSSRINNSDKDFNHREVHLERKKPYDKKPNMRETDQQNMPPPPLPKMKKIKTTSAESAAAPSSSQPANINDIDAHLQKYHQLFTKLIQEKEFKKYQKFVDDFKVFVTPIYHVIQANTLKYKPLIETYNRYVLECFVRHWKIKTTDNLKSSLHAISNTEYDNFIASYHNFNEMYITLNDMSNIKEDPDYTIIKEFVHEIVRLIGINNNI</sequence>
<dbReference type="EMBL" id="MT496835">
    <property type="protein sequence ID" value="QKN22489.1"/>
    <property type="molecule type" value="Genomic_DNA"/>
</dbReference>
<evidence type="ECO:0000313" key="2">
    <source>
        <dbReference type="EMBL" id="QKN22489.1"/>
    </source>
</evidence>
<organism evidence="2">
    <name type="scientific">Drosophila-associated filamentous virus</name>
    <dbReference type="NCBI Taxonomy" id="2743186"/>
    <lineage>
        <taxon>Viruses</taxon>
    </lineage>
</organism>
<feature type="compositionally biased region" description="Low complexity" evidence="1">
    <location>
        <begin position="181"/>
        <end position="194"/>
    </location>
</feature>
<name>A0A6M9TZY3_9VIRU</name>
<evidence type="ECO:0000256" key="1">
    <source>
        <dbReference type="SAM" id="MobiDB-lite"/>
    </source>
</evidence>
<feature type="region of interest" description="Disordered" evidence="1">
    <location>
        <begin position="126"/>
        <end position="194"/>
    </location>
</feature>
<feature type="compositionally biased region" description="Basic and acidic residues" evidence="1">
    <location>
        <begin position="134"/>
        <end position="162"/>
    </location>
</feature>
<accession>A0A6M9TZY3</accession>
<reference evidence="2" key="1">
    <citation type="journal article" date="2021" name="Virus">
        <title>The discovery, distribution and diversity of DNA viruses associated with Drosophila melanogaster in Europe.</title>
        <authorList>
            <person name="Wallace M.A."/>
            <person name="Coffman K.A."/>
            <person name="Gilbert C."/>
            <person name="Ravindran S."/>
            <person name="Albery G.F."/>
            <person name="Abbott J."/>
            <person name="Argyridou E."/>
            <person name="Bellosta P."/>
            <person name="Betancourt A.J."/>
            <person name="Colinet H."/>
            <person name="Eric K."/>
            <person name="Glaser-Schmitt A."/>
            <person name="Grath S."/>
            <person name="Jelic M."/>
            <person name="Kankare M."/>
            <person name="Kozeretska I."/>
            <person name="Loeschcke V."/>
            <person name="Montchamp-Moreau C."/>
            <person name="Ometto L."/>
            <person name="Onder B.S."/>
            <person name="Orengo D.J."/>
            <person name="Parsch J."/>
            <person name="Pascual M."/>
            <person name="Patenkovic A."/>
            <person name="Puerma E."/>
            <person name="Ritchie M.G."/>
            <person name="Rota-Stabelli O."/>
            <person name="Schou M.F."/>
            <person name="Serga S.V."/>
            <person name="Stamenkovic-Radak M."/>
            <person name="Tanaskovic M."/>
            <person name="Veselinovic M.S."/>
            <person name="Vieira J."/>
            <person name="Vieira C.P."/>
            <person name="Kapun M."/>
            <person name="Flatt T."/>
            <person name="Gonzalez J."/>
            <person name="Staubach F."/>
            <person name="Obbard D.J."/>
        </authorList>
    </citation>
    <scope>NUCLEOTIDE SEQUENCE</scope>
    <source>
        <strain evidence="2">Filamentous_ES_Gim_15_30_pool</strain>
    </source>
</reference>